<dbReference type="GO" id="GO:0005829">
    <property type="term" value="C:cytosol"/>
    <property type="evidence" value="ECO:0007669"/>
    <property type="project" value="TreeGrafter"/>
</dbReference>
<name>A0A2D3NSD9_9FUSO</name>
<keyword evidence="2" id="KW-0238">DNA-binding</keyword>
<dbReference type="GO" id="GO:0003700">
    <property type="term" value="F:DNA-binding transcription factor activity"/>
    <property type="evidence" value="ECO:0007669"/>
    <property type="project" value="TreeGrafter"/>
</dbReference>
<organism evidence="6 7">
    <name type="scientific">Fusobacterium pseudoperiodonticum</name>
    <dbReference type="NCBI Taxonomy" id="2663009"/>
    <lineage>
        <taxon>Bacteria</taxon>
        <taxon>Fusobacteriati</taxon>
        <taxon>Fusobacteriota</taxon>
        <taxon>Fusobacteriia</taxon>
        <taxon>Fusobacteriales</taxon>
        <taxon>Fusobacteriaceae</taxon>
        <taxon>Fusobacterium</taxon>
    </lineage>
</organism>
<evidence type="ECO:0000313" key="6">
    <source>
        <dbReference type="EMBL" id="ATV58305.1"/>
    </source>
</evidence>
<dbReference type="InterPro" id="IPR000595">
    <property type="entry name" value="cNMP-bd_dom"/>
</dbReference>
<dbReference type="SUPFAM" id="SSF51206">
    <property type="entry name" value="cAMP-binding domain-like"/>
    <property type="match status" value="1"/>
</dbReference>
<gene>
    <name evidence="6" type="ORF">CTM72_00245</name>
</gene>
<evidence type="ECO:0000256" key="3">
    <source>
        <dbReference type="ARBA" id="ARBA00023163"/>
    </source>
</evidence>
<dbReference type="Pfam" id="PF13545">
    <property type="entry name" value="HTH_Crp_2"/>
    <property type="match status" value="1"/>
</dbReference>
<evidence type="ECO:0000259" key="5">
    <source>
        <dbReference type="PROSITE" id="PS51063"/>
    </source>
</evidence>
<dbReference type="PANTHER" id="PTHR24567:SF74">
    <property type="entry name" value="HTH-TYPE TRANSCRIPTIONAL REGULATOR ARCR"/>
    <property type="match status" value="1"/>
</dbReference>
<evidence type="ECO:0000259" key="4">
    <source>
        <dbReference type="PROSITE" id="PS50042"/>
    </source>
</evidence>
<evidence type="ECO:0000256" key="1">
    <source>
        <dbReference type="ARBA" id="ARBA00023015"/>
    </source>
</evidence>
<dbReference type="Pfam" id="PF00027">
    <property type="entry name" value="cNMP_binding"/>
    <property type="match status" value="1"/>
</dbReference>
<dbReference type="Gene3D" id="2.60.120.10">
    <property type="entry name" value="Jelly Rolls"/>
    <property type="match status" value="1"/>
</dbReference>
<dbReference type="InterPro" id="IPR018490">
    <property type="entry name" value="cNMP-bd_dom_sf"/>
</dbReference>
<dbReference type="RefSeq" id="WP_100024065.1">
    <property type="nucleotide sequence ID" value="NZ_CP024699.1"/>
</dbReference>
<feature type="domain" description="Cyclic nucleotide-binding" evidence="4">
    <location>
        <begin position="13"/>
        <end position="132"/>
    </location>
</feature>
<dbReference type="CDD" id="cd00038">
    <property type="entry name" value="CAP_ED"/>
    <property type="match status" value="1"/>
</dbReference>
<dbReference type="PROSITE" id="PS51063">
    <property type="entry name" value="HTH_CRP_2"/>
    <property type="match status" value="1"/>
</dbReference>
<keyword evidence="1" id="KW-0805">Transcription regulation</keyword>
<dbReference type="Gene3D" id="1.10.10.10">
    <property type="entry name" value="Winged helix-like DNA-binding domain superfamily/Winged helix DNA-binding domain"/>
    <property type="match status" value="1"/>
</dbReference>
<dbReference type="InterPro" id="IPR036390">
    <property type="entry name" value="WH_DNA-bd_sf"/>
</dbReference>
<dbReference type="Proteomes" id="UP000230056">
    <property type="component" value="Chromosome"/>
</dbReference>
<evidence type="ECO:0000256" key="2">
    <source>
        <dbReference type="ARBA" id="ARBA00023125"/>
    </source>
</evidence>
<dbReference type="AlphaFoldDB" id="A0A2D3NSD9"/>
<feature type="domain" description="HTH crp-type" evidence="5">
    <location>
        <begin position="146"/>
        <end position="222"/>
    </location>
</feature>
<dbReference type="SUPFAM" id="SSF46785">
    <property type="entry name" value="Winged helix' DNA-binding domain"/>
    <property type="match status" value="1"/>
</dbReference>
<dbReference type="GO" id="GO:0003677">
    <property type="term" value="F:DNA binding"/>
    <property type="evidence" value="ECO:0007669"/>
    <property type="project" value="UniProtKB-KW"/>
</dbReference>
<accession>A0A2D3NSD9</accession>
<dbReference type="PANTHER" id="PTHR24567">
    <property type="entry name" value="CRP FAMILY TRANSCRIPTIONAL REGULATORY PROTEIN"/>
    <property type="match status" value="1"/>
</dbReference>
<dbReference type="InterPro" id="IPR036388">
    <property type="entry name" value="WH-like_DNA-bd_sf"/>
</dbReference>
<dbReference type="InterPro" id="IPR012318">
    <property type="entry name" value="HTH_CRP"/>
</dbReference>
<reference evidence="6 7" key="1">
    <citation type="submission" date="2017-11" db="EMBL/GenBank/DDBJ databases">
        <title>Genome sequencing of Fusobacterium periodonticum KCOM 1261.</title>
        <authorList>
            <person name="Kook J.-K."/>
            <person name="Park S.-N."/>
            <person name="Lim Y.K."/>
        </authorList>
    </citation>
    <scope>NUCLEOTIDE SEQUENCE [LARGE SCALE GENOMIC DNA]</scope>
    <source>
        <strain evidence="6 7">KCOM 1261</strain>
    </source>
</reference>
<evidence type="ECO:0000313" key="7">
    <source>
        <dbReference type="Proteomes" id="UP000230056"/>
    </source>
</evidence>
<sequence>MKAKNSDIEKIEVFSGISKNSIIEIKNSADVIDLKKNKALYSDRQQLDYVYFLISGNVSLIKSSESGENRVVFLLNEGSMINEPIMRKNTSGIECWGFEDSKILKIGLNTFDKIMSKDYILARNCMLEMEKRIRRLYRQLKNLTSSNIEKKLAAKLYRLATQYGLKKNKIDEYTYINLNLTVTYIAKMLGYQRETVSRSLKLLAQKEIILQKDRKYYVDIEKARQFFKK</sequence>
<proteinExistence type="predicted"/>
<dbReference type="InterPro" id="IPR014710">
    <property type="entry name" value="RmlC-like_jellyroll"/>
</dbReference>
<protein>
    <submittedName>
        <fullName evidence="6">Crp/Fnr family transcriptional regulator</fullName>
    </submittedName>
</protein>
<keyword evidence="3" id="KW-0804">Transcription</keyword>
<dbReference type="SMART" id="SM00100">
    <property type="entry name" value="cNMP"/>
    <property type="match status" value="1"/>
</dbReference>
<dbReference type="EMBL" id="CP024699">
    <property type="protein sequence ID" value="ATV58305.1"/>
    <property type="molecule type" value="Genomic_DNA"/>
</dbReference>
<dbReference type="InterPro" id="IPR050397">
    <property type="entry name" value="Env_Response_Regulators"/>
</dbReference>
<dbReference type="PROSITE" id="PS50042">
    <property type="entry name" value="CNMP_BINDING_3"/>
    <property type="match status" value="1"/>
</dbReference>